<keyword evidence="2" id="KW-0732">Signal</keyword>
<keyword evidence="1" id="KW-0472">Membrane</keyword>
<dbReference type="Proteomes" id="UP001226762">
    <property type="component" value="Unassembled WGS sequence"/>
</dbReference>
<evidence type="ECO:0000313" key="3">
    <source>
        <dbReference type="EMBL" id="MDQ2089658.1"/>
    </source>
</evidence>
<organism evidence="3 4">
    <name type="scientific">Marimonas arenosa</name>
    <dbReference type="NCBI Taxonomy" id="1795305"/>
    <lineage>
        <taxon>Bacteria</taxon>
        <taxon>Pseudomonadati</taxon>
        <taxon>Pseudomonadota</taxon>
        <taxon>Alphaproteobacteria</taxon>
        <taxon>Rhodobacterales</taxon>
        <taxon>Paracoccaceae</taxon>
        <taxon>Marimonas</taxon>
    </lineage>
</organism>
<gene>
    <name evidence="3" type="ORF">NO357_07080</name>
</gene>
<feature type="chain" id="PRO_5042146159" evidence="2">
    <location>
        <begin position="27"/>
        <end position="204"/>
    </location>
</feature>
<dbReference type="InterPro" id="IPR022472">
    <property type="entry name" value="VPLPA-CTERM"/>
</dbReference>
<keyword evidence="1" id="KW-0812">Transmembrane</keyword>
<protein>
    <submittedName>
        <fullName evidence="3">VPLPA-CTERM sorting domain-containing protein</fullName>
    </submittedName>
</protein>
<dbReference type="EMBL" id="JANHAX010000002">
    <property type="protein sequence ID" value="MDQ2089658.1"/>
    <property type="molecule type" value="Genomic_DNA"/>
</dbReference>
<evidence type="ECO:0000256" key="2">
    <source>
        <dbReference type="SAM" id="SignalP"/>
    </source>
</evidence>
<feature type="transmembrane region" description="Helical" evidence="1">
    <location>
        <begin position="173"/>
        <end position="197"/>
    </location>
</feature>
<reference evidence="3" key="2">
    <citation type="submission" date="2023-02" db="EMBL/GenBank/DDBJ databases">
        <title>'Rhodoalgimonas zhirmunskyi' gen. nov., isolated from a red alga.</title>
        <authorList>
            <person name="Nedashkovskaya O.I."/>
            <person name="Otstavnykh N.Y."/>
            <person name="Bystritskaya E.P."/>
            <person name="Balabanova L.A."/>
            <person name="Isaeva M.P."/>
        </authorList>
    </citation>
    <scope>NUCLEOTIDE SEQUENCE</scope>
    <source>
        <strain evidence="3">KCTC 52189</strain>
    </source>
</reference>
<evidence type="ECO:0000256" key="1">
    <source>
        <dbReference type="SAM" id="Phobius"/>
    </source>
</evidence>
<name>A0AAE4B344_9RHOB</name>
<keyword evidence="1" id="KW-1133">Transmembrane helix</keyword>
<reference evidence="3" key="1">
    <citation type="submission" date="2022-07" db="EMBL/GenBank/DDBJ databases">
        <authorList>
            <person name="Otstavnykh N."/>
            <person name="Isaeva M."/>
            <person name="Bystritskaya E."/>
        </authorList>
    </citation>
    <scope>NUCLEOTIDE SEQUENCE</scope>
    <source>
        <strain evidence="3">KCTC 52189</strain>
    </source>
</reference>
<sequence length="204" mass="21072">MIDLKNFLKSAVAGAVLAVAPVAASAVTVGNLTYTSEPSAPLELDAMEENGVAFAHPHAVNSISMGDVFDGELQAVNSTNGGAIAFYFYAEEDLTALNFSTTNPLDPFVGLRISWCSDNSTSSPLSCLGELAYTTEPVDGALSVSVKAGDYFSLVATWDSINSAVPGQANMDFLIAAVPLPAGGLLLLTALGGLGIARRRRKAA</sequence>
<dbReference type="AlphaFoldDB" id="A0AAE4B344"/>
<dbReference type="NCBIfam" id="TIGR03370">
    <property type="entry name" value="VPLPA-CTERM"/>
    <property type="match status" value="1"/>
</dbReference>
<proteinExistence type="predicted"/>
<accession>A0AAE4B344</accession>
<feature type="signal peptide" evidence="2">
    <location>
        <begin position="1"/>
        <end position="26"/>
    </location>
</feature>
<dbReference type="RefSeq" id="WP_306734930.1">
    <property type="nucleotide sequence ID" value="NZ_JANHAX010000002.1"/>
</dbReference>
<evidence type="ECO:0000313" key="4">
    <source>
        <dbReference type="Proteomes" id="UP001226762"/>
    </source>
</evidence>
<keyword evidence="4" id="KW-1185">Reference proteome</keyword>
<comment type="caution">
    <text evidence="3">The sequence shown here is derived from an EMBL/GenBank/DDBJ whole genome shotgun (WGS) entry which is preliminary data.</text>
</comment>